<evidence type="ECO:0000313" key="1">
    <source>
        <dbReference type="EMBL" id="KAJ5072921.1"/>
    </source>
</evidence>
<dbReference type="EMBL" id="JAPDFW010000078">
    <property type="protein sequence ID" value="KAJ5072921.1"/>
    <property type="molecule type" value="Genomic_DNA"/>
</dbReference>
<proteinExistence type="predicted"/>
<evidence type="ECO:0000313" key="2">
    <source>
        <dbReference type="Proteomes" id="UP001149090"/>
    </source>
</evidence>
<accession>A0A9Q0LGK1</accession>
<keyword evidence="2" id="KW-1185">Reference proteome</keyword>
<reference evidence="1" key="1">
    <citation type="submission" date="2022-10" db="EMBL/GenBank/DDBJ databases">
        <title>Novel sulphate-reducing endosymbionts in the free-living metamonad Anaeramoeba.</title>
        <authorList>
            <person name="Jerlstrom-Hultqvist J."/>
            <person name="Cepicka I."/>
            <person name="Gallot-Lavallee L."/>
            <person name="Salas-Leiva D."/>
            <person name="Curtis B.A."/>
            <person name="Zahonova K."/>
            <person name="Pipaliya S."/>
            <person name="Dacks J."/>
            <person name="Roger A.J."/>
        </authorList>
    </citation>
    <scope>NUCLEOTIDE SEQUENCE</scope>
    <source>
        <strain evidence="1">BMAN</strain>
    </source>
</reference>
<name>A0A9Q0LGK1_ANAIG</name>
<dbReference type="Proteomes" id="UP001149090">
    <property type="component" value="Unassembled WGS sequence"/>
</dbReference>
<sequence>MEYFLDSRFGSAKEFANDFLGFVVQETEWGKSLPQTFRQKFIRPVCIVVIKYFNKTKESQYLYLQEKISLANLQKFLGCGAVYVYSGFNEKVIVDEDMFENLCFVGKKKYGVVEIYEL</sequence>
<organism evidence="1 2">
    <name type="scientific">Anaeramoeba ignava</name>
    <name type="common">Anaerobic marine amoeba</name>
    <dbReference type="NCBI Taxonomy" id="1746090"/>
    <lineage>
        <taxon>Eukaryota</taxon>
        <taxon>Metamonada</taxon>
        <taxon>Anaeramoebidae</taxon>
        <taxon>Anaeramoeba</taxon>
    </lineage>
</organism>
<comment type="caution">
    <text evidence="1">The sequence shown here is derived from an EMBL/GenBank/DDBJ whole genome shotgun (WGS) entry which is preliminary data.</text>
</comment>
<dbReference type="AlphaFoldDB" id="A0A9Q0LGK1"/>
<protein>
    <submittedName>
        <fullName evidence="1">Uncharacterized protein</fullName>
    </submittedName>
</protein>
<gene>
    <name evidence="1" type="ORF">M0811_09133</name>
</gene>